<dbReference type="Proteomes" id="UP000326336">
    <property type="component" value="Unassembled WGS sequence"/>
</dbReference>
<organism evidence="2 3">
    <name type="scientific">Bifidobacterium jacchi</name>
    <dbReference type="NCBI Taxonomy" id="2490545"/>
    <lineage>
        <taxon>Bacteria</taxon>
        <taxon>Bacillati</taxon>
        <taxon>Actinomycetota</taxon>
        <taxon>Actinomycetes</taxon>
        <taxon>Bifidobacteriales</taxon>
        <taxon>Bifidobacteriaceae</taxon>
        <taxon>Bifidobacterium</taxon>
    </lineage>
</organism>
<feature type="compositionally biased region" description="Polar residues" evidence="1">
    <location>
        <begin position="58"/>
        <end position="74"/>
    </location>
</feature>
<keyword evidence="3" id="KW-1185">Reference proteome</keyword>
<dbReference type="RefSeq" id="WP_206666368.1">
    <property type="nucleotide sequence ID" value="NZ_RQSP01000098.1"/>
</dbReference>
<proteinExistence type="predicted"/>
<evidence type="ECO:0000313" key="2">
    <source>
        <dbReference type="EMBL" id="KAB5602732.1"/>
    </source>
</evidence>
<dbReference type="AlphaFoldDB" id="A0A5N5RC45"/>
<feature type="region of interest" description="Disordered" evidence="1">
    <location>
        <begin position="29"/>
        <end position="78"/>
    </location>
</feature>
<protein>
    <submittedName>
        <fullName evidence="2">Uncharacterized protein</fullName>
    </submittedName>
</protein>
<accession>A0A5N5RC45</accession>
<dbReference type="EMBL" id="RQSP01000098">
    <property type="protein sequence ID" value="KAB5602732.1"/>
    <property type="molecule type" value="Genomic_DNA"/>
</dbReference>
<sequence>MPKHTLAGKYGDEAADKVQELVNRMVQGTWAPGQPLPAGYESNECVVKAPAGDKSDNQSDGTAHQSSDNRQSTQQRHHATKVWIVDRDGHFEPVFQDVPVRHEAVVQTREHPALTRTERVKVRDAWDEKVTHPAEYKEVSHPAQTHVERVLVTPEHTVRHEAEYRDKVVIDKEAWTEKVKVKDAWTETVHHKAEYQDRVVIDKAAWDEKVKVRDAWDEKVVDVPAHTVNHPEQSHVEKVLVKPAWDERIPAKYGDRTVVDKPAWSERVKVKDAWSEQVLVRAAWTENVQHPAEYKTVHHDAVTHVERVKVKDAWDETKLVVRIRIYDGMG</sequence>
<gene>
    <name evidence="2" type="ORF">EHS19_10510</name>
</gene>
<evidence type="ECO:0000313" key="3">
    <source>
        <dbReference type="Proteomes" id="UP000326336"/>
    </source>
</evidence>
<evidence type="ECO:0000256" key="1">
    <source>
        <dbReference type="SAM" id="MobiDB-lite"/>
    </source>
</evidence>
<comment type="caution">
    <text evidence="2">The sequence shown here is derived from an EMBL/GenBank/DDBJ whole genome shotgun (WGS) entry which is preliminary data.</text>
</comment>
<reference evidence="2 3" key="1">
    <citation type="journal article" date="2019" name="Int. J. Syst. Evol. Microbiol.">
        <title>Bifidobacterium jacchi sp. nov., isolated from the faeces of a baby common marmoset (Callithrix jacchus).</title>
        <authorList>
            <person name="Modesto M."/>
            <person name="Watanabe K."/>
            <person name="Arita M."/>
            <person name="Satti M."/>
            <person name="Oki K."/>
            <person name="Sciavilla P."/>
            <person name="Patavino C."/>
            <person name="Camma C."/>
            <person name="Michelini S."/>
            <person name="Sgorbati B."/>
            <person name="Mattarelli P."/>
        </authorList>
    </citation>
    <scope>NUCLEOTIDE SEQUENCE [LARGE SCALE GENOMIC DNA]</scope>
    <source>
        <strain evidence="2 3">MRM 9.3</strain>
    </source>
</reference>
<name>A0A5N5RC45_9BIFI</name>
<feature type="non-terminal residue" evidence="2">
    <location>
        <position position="330"/>
    </location>
</feature>